<reference evidence="3 6" key="3">
    <citation type="submission" date="2018-07" db="EMBL/GenBank/DDBJ databases">
        <title>Genome sequence of extremly halophilic archaeon Halopelagius longus strain BC12-B1.</title>
        <authorList>
            <person name="Zhang X."/>
        </authorList>
    </citation>
    <scope>NUCLEOTIDE SEQUENCE [LARGE SCALE GENOMIC DNA]</scope>
    <source>
        <strain evidence="3 6">BC12-B1</strain>
    </source>
</reference>
<evidence type="ECO:0000313" key="3">
    <source>
        <dbReference type="EMBL" id="RDI71983.1"/>
    </source>
</evidence>
<evidence type="ECO:0000259" key="2">
    <source>
        <dbReference type="PROSITE" id="PS50076"/>
    </source>
</evidence>
<reference evidence="5" key="1">
    <citation type="submission" date="2016-10" db="EMBL/GenBank/DDBJ databases">
        <authorList>
            <person name="Varghese N."/>
            <person name="Submissions S."/>
        </authorList>
    </citation>
    <scope>NUCLEOTIDE SEQUENCE [LARGE SCALE GENOMIC DNA]</scope>
    <source>
        <strain evidence="5">CGMCC 1.12397</strain>
    </source>
</reference>
<name>A0A1H0XNY4_9EURY</name>
<proteinExistence type="predicted"/>
<dbReference type="PROSITE" id="PS50076">
    <property type="entry name" value="DNAJ_2"/>
    <property type="match status" value="1"/>
</dbReference>
<dbReference type="EMBL" id="FNKQ01000001">
    <property type="protein sequence ID" value="SDQ04630.1"/>
    <property type="molecule type" value="Genomic_DNA"/>
</dbReference>
<evidence type="ECO:0000313" key="4">
    <source>
        <dbReference type="EMBL" id="SDQ04630.1"/>
    </source>
</evidence>
<evidence type="ECO:0000256" key="1">
    <source>
        <dbReference type="SAM" id="MobiDB-lite"/>
    </source>
</evidence>
<dbReference type="Gene3D" id="1.10.287.110">
    <property type="entry name" value="DnaJ domain"/>
    <property type="match status" value="1"/>
</dbReference>
<feature type="domain" description="J" evidence="2">
    <location>
        <begin position="345"/>
        <end position="411"/>
    </location>
</feature>
<feature type="region of interest" description="Disordered" evidence="1">
    <location>
        <begin position="374"/>
        <end position="398"/>
    </location>
</feature>
<dbReference type="InterPro" id="IPR001623">
    <property type="entry name" value="DnaJ_domain"/>
</dbReference>
<dbReference type="Proteomes" id="UP000199289">
    <property type="component" value="Unassembled WGS sequence"/>
</dbReference>
<dbReference type="InterPro" id="IPR036869">
    <property type="entry name" value="J_dom_sf"/>
</dbReference>
<keyword evidence="6" id="KW-1185">Reference proteome</keyword>
<protein>
    <recommendedName>
        <fullName evidence="2">J domain-containing protein</fullName>
    </recommendedName>
</protein>
<dbReference type="Proteomes" id="UP000255421">
    <property type="component" value="Unassembled WGS sequence"/>
</dbReference>
<accession>A0A1H0XNY4</accession>
<dbReference type="EMBL" id="QQST01000001">
    <property type="protein sequence ID" value="RDI71983.1"/>
    <property type="molecule type" value="Genomic_DNA"/>
</dbReference>
<evidence type="ECO:0000313" key="6">
    <source>
        <dbReference type="Proteomes" id="UP000255421"/>
    </source>
</evidence>
<sequence length="412" mass="46695">MTRINGDVTEERRLDAIDVLAEEEGAKTKALRQLLDVAATVQEEDLVESGETTISTLHTLVEETAEDRQETTSLPASVSGSRDWRSLGLEHDVEMDPETLDLGDKSVVSKTHSDRLPAIVALINHTHGLRGEIIRENLVSLLKREFDVSEETARKDVQRLIDRGVLYPKLEADEEIWSKSRIDEIRTTMSPREFVDLKDLNYPYNEPARKIFDNTSKAWELFTESKYKSDLIRTKEAHRDSIYQTMRAVSQLIGTRPYVEPADAESASQLRCEAWYLVMETALDKWRSRGVISPEESAAAYSLVRVARETTSEADVKGVIDRLDNFQTVWRGSSTELNYDLSVEEACQILGVESENLSEEKVKSQYQEVILETHPDSAETPVDEGRTTDEMDRESVNRVQDARDVLLDAISD</sequence>
<dbReference type="RefSeq" id="WP_092531353.1">
    <property type="nucleotide sequence ID" value="NZ_FNKQ01000001.1"/>
</dbReference>
<reference evidence="4" key="2">
    <citation type="submission" date="2016-10" db="EMBL/GenBank/DDBJ databases">
        <authorList>
            <person name="de Groot N.N."/>
        </authorList>
    </citation>
    <scope>NUCLEOTIDE SEQUENCE [LARGE SCALE GENOMIC DNA]</scope>
    <source>
        <strain evidence="4">CGMCC 1.12397</strain>
    </source>
</reference>
<gene>
    <name evidence="3" type="ORF">DWB78_09755</name>
    <name evidence="4" type="ORF">SAMN05216278_0054</name>
</gene>
<organism evidence="4 5">
    <name type="scientific">Halopelagius longus</name>
    <dbReference type="NCBI Taxonomy" id="1236180"/>
    <lineage>
        <taxon>Archaea</taxon>
        <taxon>Methanobacteriati</taxon>
        <taxon>Methanobacteriota</taxon>
        <taxon>Stenosarchaea group</taxon>
        <taxon>Halobacteria</taxon>
        <taxon>Halobacteriales</taxon>
        <taxon>Haloferacaceae</taxon>
    </lineage>
</organism>
<evidence type="ECO:0000313" key="5">
    <source>
        <dbReference type="Proteomes" id="UP000199289"/>
    </source>
</evidence>
<dbReference type="AlphaFoldDB" id="A0A1H0XNY4"/>
<dbReference type="SUPFAM" id="SSF46565">
    <property type="entry name" value="Chaperone J-domain"/>
    <property type="match status" value="1"/>
</dbReference>